<evidence type="ECO:0000256" key="1">
    <source>
        <dbReference type="SAM" id="MobiDB-lite"/>
    </source>
</evidence>
<dbReference type="EMBL" id="JANPWB010000012">
    <property type="protein sequence ID" value="KAJ1115406.1"/>
    <property type="molecule type" value="Genomic_DNA"/>
</dbReference>
<proteinExistence type="predicted"/>
<protein>
    <submittedName>
        <fullName evidence="2">Uncharacterized protein</fullName>
    </submittedName>
</protein>
<dbReference type="AlphaFoldDB" id="A0AAV7NIR5"/>
<evidence type="ECO:0000313" key="3">
    <source>
        <dbReference type="Proteomes" id="UP001066276"/>
    </source>
</evidence>
<sequence>MRKNERKYAQNEVQSEGLNGRVIQVSSCPFKPIPLETEEVWLGHWPRRQDQYKSAHENPEGLLPPEEELRGHGMPEKAPEDDKEDYRKIETASLPCGNRTTETIKTTKYYI</sequence>
<name>A0AAV7NIR5_PLEWA</name>
<keyword evidence="3" id="KW-1185">Reference proteome</keyword>
<accession>A0AAV7NIR5</accession>
<evidence type="ECO:0000313" key="2">
    <source>
        <dbReference type="EMBL" id="KAJ1115406.1"/>
    </source>
</evidence>
<feature type="region of interest" description="Disordered" evidence="1">
    <location>
        <begin position="51"/>
        <end position="94"/>
    </location>
</feature>
<gene>
    <name evidence="2" type="ORF">NDU88_003630</name>
</gene>
<feature type="compositionally biased region" description="Basic and acidic residues" evidence="1">
    <location>
        <begin position="67"/>
        <end position="90"/>
    </location>
</feature>
<dbReference type="Proteomes" id="UP001066276">
    <property type="component" value="Chromosome 8"/>
</dbReference>
<reference evidence="2" key="1">
    <citation type="journal article" date="2022" name="bioRxiv">
        <title>Sequencing and chromosome-scale assembly of the giantPleurodeles waltlgenome.</title>
        <authorList>
            <person name="Brown T."/>
            <person name="Elewa A."/>
            <person name="Iarovenko S."/>
            <person name="Subramanian E."/>
            <person name="Araus A.J."/>
            <person name="Petzold A."/>
            <person name="Susuki M."/>
            <person name="Suzuki K.-i.T."/>
            <person name="Hayashi T."/>
            <person name="Toyoda A."/>
            <person name="Oliveira C."/>
            <person name="Osipova E."/>
            <person name="Leigh N.D."/>
            <person name="Simon A."/>
            <person name="Yun M.H."/>
        </authorList>
    </citation>
    <scope>NUCLEOTIDE SEQUENCE</scope>
    <source>
        <strain evidence="2">20211129_DDA</strain>
        <tissue evidence="2">Liver</tissue>
    </source>
</reference>
<comment type="caution">
    <text evidence="2">The sequence shown here is derived from an EMBL/GenBank/DDBJ whole genome shotgun (WGS) entry which is preliminary data.</text>
</comment>
<organism evidence="2 3">
    <name type="scientific">Pleurodeles waltl</name>
    <name type="common">Iberian ribbed newt</name>
    <dbReference type="NCBI Taxonomy" id="8319"/>
    <lineage>
        <taxon>Eukaryota</taxon>
        <taxon>Metazoa</taxon>
        <taxon>Chordata</taxon>
        <taxon>Craniata</taxon>
        <taxon>Vertebrata</taxon>
        <taxon>Euteleostomi</taxon>
        <taxon>Amphibia</taxon>
        <taxon>Batrachia</taxon>
        <taxon>Caudata</taxon>
        <taxon>Salamandroidea</taxon>
        <taxon>Salamandridae</taxon>
        <taxon>Pleurodelinae</taxon>
        <taxon>Pleurodeles</taxon>
    </lineage>
</organism>